<evidence type="ECO:0000313" key="2">
    <source>
        <dbReference type="EMBL" id="KYK56275.1"/>
    </source>
</evidence>
<gene>
    <name evidence="2" type="ORF">DCS_08245</name>
</gene>
<dbReference type="AlphaFoldDB" id="A0A151GGQ9"/>
<accession>A0A151GGQ9</accession>
<name>A0A151GGQ9_DRECN</name>
<dbReference type="InParanoid" id="A0A151GGQ9"/>
<dbReference type="EMBL" id="LAYC01000003">
    <property type="protein sequence ID" value="KYK56275.1"/>
    <property type="molecule type" value="Genomic_DNA"/>
</dbReference>
<protein>
    <recommendedName>
        <fullName evidence="4">Cell wall galactomannoprotein</fullName>
    </recommendedName>
</protein>
<organism evidence="2 3">
    <name type="scientific">Drechmeria coniospora</name>
    <name type="common">Nematophagous fungus</name>
    <name type="synonym">Meria coniospora</name>
    <dbReference type="NCBI Taxonomy" id="98403"/>
    <lineage>
        <taxon>Eukaryota</taxon>
        <taxon>Fungi</taxon>
        <taxon>Dikarya</taxon>
        <taxon>Ascomycota</taxon>
        <taxon>Pezizomycotina</taxon>
        <taxon>Sordariomycetes</taxon>
        <taxon>Hypocreomycetidae</taxon>
        <taxon>Hypocreales</taxon>
        <taxon>Ophiocordycipitaceae</taxon>
        <taxon>Drechmeria</taxon>
    </lineage>
</organism>
<comment type="caution">
    <text evidence="2">The sequence shown here is derived from an EMBL/GenBank/DDBJ whole genome shotgun (WGS) entry which is preliminary data.</text>
</comment>
<evidence type="ECO:0000313" key="3">
    <source>
        <dbReference type="Proteomes" id="UP000076580"/>
    </source>
</evidence>
<evidence type="ECO:0000256" key="1">
    <source>
        <dbReference type="SAM" id="SignalP"/>
    </source>
</evidence>
<dbReference type="GeneID" id="63720888"/>
<dbReference type="Proteomes" id="UP000076580">
    <property type="component" value="Chromosome 03"/>
</dbReference>
<feature type="signal peptide" evidence="1">
    <location>
        <begin position="1"/>
        <end position="20"/>
    </location>
</feature>
<sequence length="222" mass="24538">MKFTNALIFATAASAAAVQSQRIRLDTPQDTGADFLEGMRLDIPQRVNTDIPQNINTNIPQKVDTNTPQKVDTNILREVDTTLDAAVTAINQGNQSLNSEFFQSRFFPLIDFIKHETVKIDTSLEDLSTDDAYRLFKPAENLPRLAAALHSALDREDVKATIVQNKACSIVRASIFGLQDVLNNLKSIIGYTLPKFAKNTDCETLLSFTNSLGKTGAMFHDC</sequence>
<feature type="chain" id="PRO_5007580479" description="Cell wall galactomannoprotein" evidence="1">
    <location>
        <begin position="21"/>
        <end position="222"/>
    </location>
</feature>
<evidence type="ECO:0008006" key="4">
    <source>
        <dbReference type="Google" id="ProtNLM"/>
    </source>
</evidence>
<dbReference type="RefSeq" id="XP_040655627.1">
    <property type="nucleotide sequence ID" value="XM_040805523.1"/>
</dbReference>
<keyword evidence="3" id="KW-1185">Reference proteome</keyword>
<reference evidence="2 3" key="1">
    <citation type="journal article" date="2016" name="Sci. Rep.">
        <title>Insights into Adaptations to a Near-Obligate Nematode Endoparasitic Lifestyle from the Finished Genome of Drechmeria coniospora.</title>
        <authorList>
            <person name="Zhang L."/>
            <person name="Zhou Z."/>
            <person name="Guo Q."/>
            <person name="Fokkens L."/>
            <person name="Miskei M."/>
            <person name="Pocsi I."/>
            <person name="Zhang W."/>
            <person name="Chen M."/>
            <person name="Wang L."/>
            <person name="Sun Y."/>
            <person name="Donzelli B.G."/>
            <person name="Gibson D.M."/>
            <person name="Nelson D.R."/>
            <person name="Luo J.G."/>
            <person name="Rep M."/>
            <person name="Liu H."/>
            <person name="Yang S."/>
            <person name="Wang J."/>
            <person name="Krasnoff S.B."/>
            <person name="Xu Y."/>
            <person name="Molnar I."/>
            <person name="Lin M."/>
        </authorList>
    </citation>
    <scope>NUCLEOTIDE SEQUENCE [LARGE SCALE GENOMIC DNA]</scope>
    <source>
        <strain evidence="2 3">ARSEF 6962</strain>
    </source>
</reference>
<proteinExistence type="predicted"/>
<keyword evidence="1" id="KW-0732">Signal</keyword>